<dbReference type="GO" id="GO:0006367">
    <property type="term" value="P:transcription initiation at RNA polymerase II promoter"/>
    <property type="evidence" value="ECO:0007669"/>
    <property type="project" value="InterPro"/>
</dbReference>
<dbReference type="GO" id="GO:0001096">
    <property type="term" value="F:TFIIF-class transcription factor complex binding"/>
    <property type="evidence" value="ECO:0007669"/>
    <property type="project" value="TreeGrafter"/>
</dbReference>
<feature type="compositionally biased region" description="Polar residues" evidence="7">
    <location>
        <begin position="623"/>
        <end position="633"/>
    </location>
</feature>
<evidence type="ECO:0000256" key="2">
    <source>
        <dbReference type="ARBA" id="ARBA00005249"/>
    </source>
</evidence>
<evidence type="ECO:0000256" key="6">
    <source>
        <dbReference type="ARBA" id="ARBA00023242"/>
    </source>
</evidence>
<proteinExistence type="inferred from homology"/>
<protein>
    <submittedName>
        <fullName evidence="8">Uncharacterized protein</fullName>
    </submittedName>
</protein>
<dbReference type="GeneID" id="39589021"/>
<dbReference type="GO" id="GO:0016251">
    <property type="term" value="F:RNA polymerase II general transcription initiation factor activity"/>
    <property type="evidence" value="ECO:0007669"/>
    <property type="project" value="TreeGrafter"/>
</dbReference>
<evidence type="ECO:0000256" key="7">
    <source>
        <dbReference type="SAM" id="MobiDB-lite"/>
    </source>
</evidence>
<dbReference type="InterPro" id="IPR011039">
    <property type="entry name" value="TFIIF_interaction"/>
</dbReference>
<keyword evidence="9" id="KW-1185">Reference proteome</keyword>
<dbReference type="Proteomes" id="UP000279236">
    <property type="component" value="Unassembled WGS sequence"/>
</dbReference>
<keyword evidence="4" id="KW-0238">DNA-binding</keyword>
<name>A0A427Y581_9TREE</name>
<feature type="region of interest" description="Disordered" evidence="7">
    <location>
        <begin position="13"/>
        <end position="70"/>
    </location>
</feature>
<evidence type="ECO:0000256" key="1">
    <source>
        <dbReference type="ARBA" id="ARBA00004123"/>
    </source>
</evidence>
<dbReference type="SUPFAM" id="SSF50916">
    <property type="entry name" value="Rap30/74 interaction domains"/>
    <property type="match status" value="1"/>
</dbReference>
<feature type="compositionally biased region" description="Pro residues" evidence="7">
    <location>
        <begin position="31"/>
        <end position="48"/>
    </location>
</feature>
<feature type="region of interest" description="Disordered" evidence="7">
    <location>
        <begin position="394"/>
        <end position="666"/>
    </location>
</feature>
<keyword evidence="3" id="KW-0805">Transcription regulation</keyword>
<accession>A0A427Y581</accession>
<dbReference type="PANTHER" id="PTHR13011:SF0">
    <property type="entry name" value="GENERAL TRANSCRIPTION FACTOR IIF SUBUNIT 1"/>
    <property type="match status" value="1"/>
</dbReference>
<keyword evidence="6" id="KW-0539">Nucleus</keyword>
<evidence type="ECO:0000256" key="4">
    <source>
        <dbReference type="ARBA" id="ARBA00023125"/>
    </source>
</evidence>
<comment type="subcellular location">
    <subcellularLocation>
        <location evidence="1">Nucleus</location>
    </subcellularLocation>
</comment>
<dbReference type="AlphaFoldDB" id="A0A427Y581"/>
<feature type="region of interest" description="Disordered" evidence="7">
    <location>
        <begin position="344"/>
        <end position="382"/>
    </location>
</feature>
<evidence type="ECO:0000313" key="9">
    <source>
        <dbReference type="Proteomes" id="UP000279236"/>
    </source>
</evidence>
<feature type="compositionally biased region" description="Acidic residues" evidence="7">
    <location>
        <begin position="441"/>
        <end position="462"/>
    </location>
</feature>
<evidence type="ECO:0000313" key="8">
    <source>
        <dbReference type="EMBL" id="RSH86240.1"/>
    </source>
</evidence>
<dbReference type="GO" id="GO:0003677">
    <property type="term" value="F:DNA binding"/>
    <property type="evidence" value="ECO:0007669"/>
    <property type="project" value="UniProtKB-KW"/>
</dbReference>
<feature type="compositionally biased region" description="Acidic residues" evidence="7">
    <location>
        <begin position="409"/>
        <end position="419"/>
    </location>
</feature>
<evidence type="ECO:0000256" key="5">
    <source>
        <dbReference type="ARBA" id="ARBA00023163"/>
    </source>
</evidence>
<dbReference type="EMBL" id="RSCE01000002">
    <property type="protein sequence ID" value="RSH86240.1"/>
    <property type="molecule type" value="Genomic_DNA"/>
</dbReference>
<dbReference type="OrthoDB" id="76676at2759"/>
<dbReference type="PANTHER" id="PTHR13011">
    <property type="entry name" value="TFIIF-ALPHA"/>
    <property type="match status" value="1"/>
</dbReference>
<gene>
    <name evidence="8" type="ORF">EHS24_004478</name>
</gene>
<dbReference type="STRING" id="105984.A0A427Y581"/>
<sequence length="736" mass="80159">MADAFFLKKKTRRAFGNRISGASQAVSASSTPPPPRPTRPVRPPPPGAAGPGPSTATAAAVKAESTPPASTDHLVEIQIVSADPDSGLRFNLMKMNSTRDVDPSHIPSPILLNRKQPGPKQPPQFQFDESGNIVGRFVYDEEGKPVLDDEGNPKVEKRSEMDMSLVGMAPGQASKRRGKRSTKEVFHQDLEVIKLRREEANPWVLEAKNPSENATVLPEHWVGRMMEPSSLPTILLINEGEGASFTMVPLGRTYRFNPERPFKVMDADQANKYYELQTKYKIHDRWGQRQESSGPGFVKPEPSSHVEDRAQRMEWNIMHNKGEVSRPTAKREAFEDDYVREGRNIGRGLEGGVDEELDYDANEDFQDDEDSNTFYFNKEEDEEKKLLEEKQKKEYRWANANVGDRPQIEDDGDDDDDDLFAEKLNREGRKLRKMMRKRGEEEGELYDSSDDDDDDSDSDDEGADKAKDVPGSAEKPSRHGSRAGSRGPDGRSGSPSRRTGPPTPERAGSLPGAGAALLAKRAASRAGSPRLRASSPLARGASPDMGRGGSPAPNGRSGSPSLTRGGSPAPGAREGTPSGTAAAPRPKSKSAKRKATSESPLRDTAPPASMTSATSVKRKSPEDSSSNPGTPRVSSPAGDVPAAAKKKKKSRASSGSATPAPFEGDSFVGMITSDDVLSWLRQQPSTIPMGKAIQAFAKKIPAGDNTKKNQDLFLHWIRTFTDKVEGKVLRLKAEYA</sequence>
<evidence type="ECO:0000256" key="3">
    <source>
        <dbReference type="ARBA" id="ARBA00023015"/>
    </source>
</evidence>
<feature type="compositionally biased region" description="Low complexity" evidence="7">
    <location>
        <begin position="51"/>
        <end position="61"/>
    </location>
</feature>
<organism evidence="8 9">
    <name type="scientific">Apiotrichum porosum</name>
    <dbReference type="NCBI Taxonomy" id="105984"/>
    <lineage>
        <taxon>Eukaryota</taxon>
        <taxon>Fungi</taxon>
        <taxon>Dikarya</taxon>
        <taxon>Basidiomycota</taxon>
        <taxon>Agaricomycotina</taxon>
        <taxon>Tremellomycetes</taxon>
        <taxon>Trichosporonales</taxon>
        <taxon>Trichosporonaceae</taxon>
        <taxon>Apiotrichum</taxon>
    </lineage>
</organism>
<dbReference type="GO" id="GO:0005674">
    <property type="term" value="C:transcription factor TFIIF complex"/>
    <property type="evidence" value="ECO:0007669"/>
    <property type="project" value="TreeGrafter"/>
</dbReference>
<feature type="compositionally biased region" description="Acidic residues" evidence="7">
    <location>
        <begin position="352"/>
        <end position="371"/>
    </location>
</feature>
<comment type="similarity">
    <text evidence="2">Belongs to the TFIIF alpha subunit family.</text>
</comment>
<dbReference type="InterPro" id="IPR008851">
    <property type="entry name" value="TFIIF-alpha"/>
</dbReference>
<keyword evidence="5" id="KW-0804">Transcription</keyword>
<reference evidence="8 9" key="1">
    <citation type="submission" date="2018-11" db="EMBL/GenBank/DDBJ databases">
        <title>Genome sequence of Apiotrichum porosum DSM 27194.</title>
        <authorList>
            <person name="Aliyu H."/>
            <person name="Gorte O."/>
            <person name="Ochsenreither K."/>
        </authorList>
    </citation>
    <scope>NUCLEOTIDE SEQUENCE [LARGE SCALE GENOMIC DNA]</scope>
    <source>
        <strain evidence="8 9">DSM 27194</strain>
    </source>
</reference>
<dbReference type="RefSeq" id="XP_028479025.1">
    <property type="nucleotide sequence ID" value="XM_028620053.1"/>
</dbReference>
<feature type="compositionally biased region" description="Low complexity" evidence="7">
    <location>
        <begin position="482"/>
        <end position="528"/>
    </location>
</feature>
<dbReference type="GO" id="GO:0032968">
    <property type="term" value="P:positive regulation of transcription elongation by RNA polymerase II"/>
    <property type="evidence" value="ECO:0007669"/>
    <property type="project" value="InterPro"/>
</dbReference>
<comment type="caution">
    <text evidence="8">The sequence shown here is derived from an EMBL/GenBank/DDBJ whole genome shotgun (WGS) entry which is preliminary data.</text>
</comment>